<proteinExistence type="inferred from homology"/>
<dbReference type="PROSITE" id="PS00690">
    <property type="entry name" value="DEAH_ATP_HELICASE"/>
    <property type="match status" value="1"/>
</dbReference>
<dbReference type="SMART" id="SM00490">
    <property type="entry name" value="HELICc"/>
    <property type="match status" value="1"/>
</dbReference>
<evidence type="ECO:0000259" key="7">
    <source>
        <dbReference type="PROSITE" id="PS51192"/>
    </source>
</evidence>
<dbReference type="InterPro" id="IPR014001">
    <property type="entry name" value="Helicase_ATP-bd"/>
</dbReference>
<dbReference type="GO" id="GO:0005737">
    <property type="term" value="C:cytoplasm"/>
    <property type="evidence" value="ECO:0007669"/>
    <property type="project" value="TreeGrafter"/>
</dbReference>
<organism evidence="9 10">
    <name type="scientific">Syntrophaceticus schinkii</name>
    <dbReference type="NCBI Taxonomy" id="499207"/>
    <lineage>
        <taxon>Bacteria</taxon>
        <taxon>Bacillati</taxon>
        <taxon>Bacillota</taxon>
        <taxon>Clostridia</taxon>
        <taxon>Thermoanaerobacterales</taxon>
        <taxon>Thermoanaerobacterales Family III. Incertae Sedis</taxon>
        <taxon>Syntrophaceticus</taxon>
    </lineage>
</organism>
<evidence type="ECO:0000259" key="8">
    <source>
        <dbReference type="PROSITE" id="PS51194"/>
    </source>
</evidence>
<dbReference type="PANTHER" id="PTHR13710">
    <property type="entry name" value="DNA HELICASE RECQ FAMILY MEMBER"/>
    <property type="match status" value="1"/>
</dbReference>
<dbReference type="Proteomes" id="UP000046155">
    <property type="component" value="Unassembled WGS sequence"/>
</dbReference>
<dbReference type="SUPFAM" id="SSF52540">
    <property type="entry name" value="P-loop containing nucleoside triphosphate hydrolases"/>
    <property type="match status" value="1"/>
</dbReference>
<comment type="similarity">
    <text evidence="1">Belongs to the helicase family. RecQ subfamily.</text>
</comment>
<evidence type="ECO:0000256" key="2">
    <source>
        <dbReference type="ARBA" id="ARBA00022801"/>
    </source>
</evidence>
<dbReference type="Gene3D" id="3.40.50.300">
    <property type="entry name" value="P-loop containing nucleotide triphosphate hydrolases"/>
    <property type="match status" value="2"/>
</dbReference>
<dbReference type="PROSITE" id="PS51194">
    <property type="entry name" value="HELICASE_CTER"/>
    <property type="match status" value="1"/>
</dbReference>
<protein>
    <recommendedName>
        <fullName evidence="6">DNA 3'-5' helicase</fullName>
        <ecNumber evidence="6">5.6.2.4</ecNumber>
    </recommendedName>
</protein>
<dbReference type="RefSeq" id="WP_044665216.1">
    <property type="nucleotide sequence ID" value="NZ_CDRZ01000239.1"/>
</dbReference>
<dbReference type="PANTHER" id="PTHR13710:SF105">
    <property type="entry name" value="ATP-DEPENDENT DNA HELICASE Q1"/>
    <property type="match status" value="1"/>
</dbReference>
<gene>
    <name evidence="9" type="ORF">SSCH_420011</name>
</gene>
<dbReference type="InterPro" id="IPR027417">
    <property type="entry name" value="P-loop_NTPase"/>
</dbReference>
<dbReference type="AlphaFoldDB" id="A0A0B7MF69"/>
<dbReference type="InterPro" id="IPR002464">
    <property type="entry name" value="DNA/RNA_helicase_DEAH_CS"/>
</dbReference>
<reference evidence="10" key="1">
    <citation type="submission" date="2015-01" db="EMBL/GenBank/DDBJ databases">
        <authorList>
            <person name="Manzoor Shahid"/>
            <person name="Zubair Saima"/>
        </authorList>
    </citation>
    <scope>NUCLEOTIDE SEQUENCE [LARGE SCALE GENOMIC DNA]</scope>
    <source>
        <strain evidence="10">Sp3</strain>
    </source>
</reference>
<dbReference type="EC" id="5.6.2.4" evidence="6"/>
<evidence type="ECO:0000256" key="6">
    <source>
        <dbReference type="ARBA" id="ARBA00034808"/>
    </source>
</evidence>
<evidence type="ECO:0000256" key="3">
    <source>
        <dbReference type="ARBA" id="ARBA00023125"/>
    </source>
</evidence>
<dbReference type="EMBL" id="CDRZ01000239">
    <property type="protein sequence ID" value="CEO89219.1"/>
    <property type="molecule type" value="Genomic_DNA"/>
</dbReference>
<dbReference type="GO" id="GO:0009378">
    <property type="term" value="F:four-way junction helicase activity"/>
    <property type="evidence" value="ECO:0007669"/>
    <property type="project" value="TreeGrafter"/>
</dbReference>
<dbReference type="GO" id="GO:0000724">
    <property type="term" value="P:double-strand break repair via homologous recombination"/>
    <property type="evidence" value="ECO:0007669"/>
    <property type="project" value="TreeGrafter"/>
</dbReference>
<keyword evidence="4" id="KW-0413">Isomerase</keyword>
<keyword evidence="2" id="KW-0378">Hydrolase</keyword>
<dbReference type="GO" id="GO:0043138">
    <property type="term" value="F:3'-5' DNA helicase activity"/>
    <property type="evidence" value="ECO:0007669"/>
    <property type="project" value="UniProtKB-EC"/>
</dbReference>
<evidence type="ECO:0000256" key="4">
    <source>
        <dbReference type="ARBA" id="ARBA00023235"/>
    </source>
</evidence>
<comment type="catalytic activity">
    <reaction evidence="5">
        <text>Couples ATP hydrolysis with the unwinding of duplex DNA by translocating in the 3'-5' direction.</text>
        <dbReference type="EC" id="5.6.2.4"/>
    </reaction>
</comment>
<dbReference type="InterPro" id="IPR001650">
    <property type="entry name" value="Helicase_C-like"/>
</dbReference>
<evidence type="ECO:0000313" key="10">
    <source>
        <dbReference type="Proteomes" id="UP000046155"/>
    </source>
</evidence>
<evidence type="ECO:0000256" key="1">
    <source>
        <dbReference type="ARBA" id="ARBA00005446"/>
    </source>
</evidence>
<keyword evidence="3" id="KW-0238">DNA-binding</keyword>
<evidence type="ECO:0000256" key="5">
    <source>
        <dbReference type="ARBA" id="ARBA00034617"/>
    </source>
</evidence>
<dbReference type="OrthoDB" id="9774462at2"/>
<dbReference type="GO" id="GO:0003677">
    <property type="term" value="F:DNA binding"/>
    <property type="evidence" value="ECO:0007669"/>
    <property type="project" value="UniProtKB-KW"/>
</dbReference>
<dbReference type="GO" id="GO:0016787">
    <property type="term" value="F:hydrolase activity"/>
    <property type="evidence" value="ECO:0007669"/>
    <property type="project" value="UniProtKB-KW"/>
</dbReference>
<accession>A0A0B7MF69</accession>
<dbReference type="PROSITE" id="PS51192">
    <property type="entry name" value="HELICASE_ATP_BIND_1"/>
    <property type="match status" value="1"/>
</dbReference>
<feature type="domain" description="Helicase C-terminal" evidence="8">
    <location>
        <begin position="149"/>
        <end position="292"/>
    </location>
</feature>
<keyword evidence="10" id="KW-1185">Reference proteome</keyword>
<dbReference type="GO" id="GO:0005694">
    <property type="term" value="C:chromosome"/>
    <property type="evidence" value="ECO:0007669"/>
    <property type="project" value="TreeGrafter"/>
</dbReference>
<feature type="domain" description="Helicase ATP-binding" evidence="7">
    <location>
        <begin position="1"/>
        <end position="117"/>
    </location>
</feature>
<evidence type="ECO:0000313" key="9">
    <source>
        <dbReference type="EMBL" id="CEO89219.1"/>
    </source>
</evidence>
<dbReference type="Pfam" id="PF00271">
    <property type="entry name" value="Helicase_C"/>
    <property type="match status" value="1"/>
</dbReference>
<sequence>MKKQHGFDNVIHLELGMDFNEYIPENKLVYLTPTTFMNRDFILEIIKLNFEEFIANVVLDEVHCISNWSHDFRPEYLMLSFNLNYFVDKVMFLCFTATADYTVVKDLQNQLDIRPEDVHSNIEIKKNKYCFKFCGCSSQGEIFSKTIYEIENFLRKTKFNNKKALVLTKNREISKALHRELSEDYRVYVDVFNPDLPSSYEDFAEGKYNVLIADSDLGIGINLPDITDIIHLGLPVSKSQFVQEIGRAGRKQDDARSIVLFLEKDAYSSKNRIFLHRDTPIEQIVALLKKTKQNDINQAFAKIFGGIEEQDEYYNGIISLYDKLRMVEKHTELRLHTNPREPYNQQVSKYMRHLYVLYRIGFVFNWYIVSLNEEDNCAIFYIDFKEKKPEVKDVIQKTVDYLHVMGDYKREISSIKSAKSIEEVIGYYVDWHYHQFLYHHREQLLEMLDFLEAYKERDASQTVEVLSNHFSLSLLEIEQDSDRANMLTIKDATALVLNGVDSRMIDNIRKSNENEYSTKLDYLLFLYNIVALNSPDISRFERVLGNLNEIEFNETLEQVGAFYNRLNPRNKILLINSLCKRTTLKQTIDAIYSKVQKDTVFYGILALCANSKWGHQYV</sequence>
<name>A0A0B7MF69_9FIRM</name>